<gene>
    <name evidence="4" type="primary">kdsD</name>
    <name evidence="4" type="ORF">MSP8886_04282</name>
</gene>
<dbReference type="Gene3D" id="3.10.580.10">
    <property type="entry name" value="CBS-domain"/>
    <property type="match status" value="1"/>
</dbReference>
<dbReference type="OrthoDB" id="9794094at2"/>
<dbReference type="EMBL" id="FLOB01000022">
    <property type="protein sequence ID" value="SBS37834.1"/>
    <property type="molecule type" value="Genomic_DNA"/>
</dbReference>
<dbReference type="Proteomes" id="UP000092544">
    <property type="component" value="Unassembled WGS sequence"/>
</dbReference>
<dbReference type="Pfam" id="PF00571">
    <property type="entry name" value="CBS"/>
    <property type="match status" value="2"/>
</dbReference>
<dbReference type="SUPFAM" id="SSF54631">
    <property type="entry name" value="CBS-domain pair"/>
    <property type="match status" value="1"/>
</dbReference>
<keyword evidence="5" id="KW-1185">Reference proteome</keyword>
<evidence type="ECO:0000256" key="2">
    <source>
        <dbReference type="PROSITE-ProRule" id="PRU00703"/>
    </source>
</evidence>
<organism evidence="4 5">
    <name type="scientific">Marinomonas spartinae</name>
    <dbReference type="NCBI Taxonomy" id="1792290"/>
    <lineage>
        <taxon>Bacteria</taxon>
        <taxon>Pseudomonadati</taxon>
        <taxon>Pseudomonadota</taxon>
        <taxon>Gammaproteobacteria</taxon>
        <taxon>Oceanospirillales</taxon>
        <taxon>Oceanospirillaceae</taxon>
        <taxon>Marinomonas</taxon>
    </lineage>
</organism>
<feature type="domain" description="CBS" evidence="3">
    <location>
        <begin position="7"/>
        <end position="65"/>
    </location>
</feature>
<evidence type="ECO:0000259" key="3">
    <source>
        <dbReference type="PROSITE" id="PS51371"/>
    </source>
</evidence>
<keyword evidence="4" id="KW-0413">Isomerase</keyword>
<dbReference type="RefSeq" id="WP_067020930.1">
    <property type="nucleotide sequence ID" value="NZ_FLOB01000022.1"/>
</dbReference>
<evidence type="ECO:0000256" key="1">
    <source>
        <dbReference type="ARBA" id="ARBA00022737"/>
    </source>
</evidence>
<proteinExistence type="predicted"/>
<dbReference type="CDD" id="cd04584">
    <property type="entry name" value="CBS_pair_AcuB_like"/>
    <property type="match status" value="1"/>
</dbReference>
<dbReference type="STRING" id="1792290.MSP8886_04282"/>
<dbReference type="InterPro" id="IPR046342">
    <property type="entry name" value="CBS_dom_sf"/>
</dbReference>
<evidence type="ECO:0000313" key="5">
    <source>
        <dbReference type="Proteomes" id="UP000092544"/>
    </source>
</evidence>
<dbReference type="PANTHER" id="PTHR48108">
    <property type="entry name" value="CBS DOMAIN-CONTAINING PROTEIN CBSX2, CHLOROPLASTIC"/>
    <property type="match status" value="1"/>
</dbReference>
<dbReference type="AlphaFoldDB" id="A0A1A8TWD0"/>
<keyword evidence="1" id="KW-0677">Repeat</keyword>
<sequence length="133" mass="15093">MLARDIMVRDVVCVDMDTRLTEVIHIMEEKGFHHLPVLENDVLVGIISDRDLLRIISPFIGSVSEQSRDKETLNHAAHQVMTRQPLTVKEHSSIEEVISWMGKVAISCMPVVDAENHVVGIISWRDLIHNATY</sequence>
<keyword evidence="2" id="KW-0129">CBS domain</keyword>
<dbReference type="EC" id="5.3.1.13" evidence="4"/>
<reference evidence="4 5" key="1">
    <citation type="submission" date="2016-06" db="EMBL/GenBank/DDBJ databases">
        <authorList>
            <person name="Kjaerup R.B."/>
            <person name="Dalgaard T.S."/>
            <person name="Juul-Madsen H.R."/>
        </authorList>
    </citation>
    <scope>NUCLEOTIDE SEQUENCE [LARGE SCALE GENOMIC DNA]</scope>
    <source>
        <strain evidence="4 5">CECT 8886</strain>
    </source>
</reference>
<protein>
    <submittedName>
        <fullName evidence="4">Arabinose 5-phosphate isomerase KdsD</fullName>
        <ecNumber evidence="4">5.3.1.13</ecNumber>
    </submittedName>
</protein>
<feature type="domain" description="CBS" evidence="3">
    <location>
        <begin position="81"/>
        <end position="133"/>
    </location>
</feature>
<dbReference type="GO" id="GO:0019146">
    <property type="term" value="F:arabinose-5-phosphate isomerase activity"/>
    <property type="evidence" value="ECO:0007669"/>
    <property type="project" value="UniProtKB-EC"/>
</dbReference>
<dbReference type="InterPro" id="IPR051462">
    <property type="entry name" value="CBS_domain-containing"/>
</dbReference>
<dbReference type="InterPro" id="IPR000644">
    <property type="entry name" value="CBS_dom"/>
</dbReference>
<dbReference type="PROSITE" id="PS51371">
    <property type="entry name" value="CBS"/>
    <property type="match status" value="2"/>
</dbReference>
<dbReference type="SMART" id="SM00116">
    <property type="entry name" value="CBS"/>
    <property type="match status" value="2"/>
</dbReference>
<name>A0A1A8TWD0_9GAMM</name>
<evidence type="ECO:0000313" key="4">
    <source>
        <dbReference type="EMBL" id="SBS37834.1"/>
    </source>
</evidence>
<accession>A0A1A8TWD0</accession>
<dbReference type="PANTHER" id="PTHR48108:SF26">
    <property type="entry name" value="CBS DOMAIN-CONTAINING PROTEIN DDB_G0289609"/>
    <property type="match status" value="1"/>
</dbReference>